<gene>
    <name evidence="5" type="ORF">OWO01_00155</name>
</gene>
<dbReference type="PANTHER" id="PTHR30363">
    <property type="entry name" value="HTH-TYPE TRANSCRIPTIONAL REGULATOR SRLR-RELATED"/>
    <property type="match status" value="1"/>
</dbReference>
<dbReference type="SMART" id="SM00420">
    <property type="entry name" value="HTH_DEOR"/>
    <property type="match status" value="1"/>
</dbReference>
<keyword evidence="1" id="KW-0805">Transcription regulation</keyword>
<dbReference type="InterPro" id="IPR036390">
    <property type="entry name" value="WH_DNA-bd_sf"/>
</dbReference>
<dbReference type="InterPro" id="IPR014036">
    <property type="entry name" value="DeoR-like_C"/>
</dbReference>
<dbReference type="InterPro" id="IPR018356">
    <property type="entry name" value="Tscrpt_reg_HTH_DeoR_CS"/>
</dbReference>
<name>A0A9J6R7M5_9BACI</name>
<dbReference type="Gene3D" id="3.40.50.1360">
    <property type="match status" value="1"/>
</dbReference>
<dbReference type="GO" id="GO:0003700">
    <property type="term" value="F:DNA-binding transcription factor activity"/>
    <property type="evidence" value="ECO:0007669"/>
    <property type="project" value="InterPro"/>
</dbReference>
<evidence type="ECO:0000259" key="4">
    <source>
        <dbReference type="PROSITE" id="PS51000"/>
    </source>
</evidence>
<dbReference type="PROSITE" id="PS00894">
    <property type="entry name" value="HTH_DEOR_1"/>
    <property type="match status" value="1"/>
</dbReference>
<dbReference type="PROSITE" id="PS51000">
    <property type="entry name" value="HTH_DEOR_2"/>
    <property type="match status" value="1"/>
</dbReference>
<dbReference type="GO" id="GO:0003677">
    <property type="term" value="F:DNA binding"/>
    <property type="evidence" value="ECO:0007669"/>
    <property type="project" value="UniProtKB-KW"/>
</dbReference>
<keyword evidence="6" id="KW-1185">Reference proteome</keyword>
<dbReference type="Proteomes" id="UP001084197">
    <property type="component" value="Unassembled WGS sequence"/>
</dbReference>
<dbReference type="AlphaFoldDB" id="A0A9J6R7M5"/>
<evidence type="ECO:0000256" key="2">
    <source>
        <dbReference type="ARBA" id="ARBA00023125"/>
    </source>
</evidence>
<comment type="caution">
    <text evidence="5">The sequence shown here is derived from an EMBL/GenBank/DDBJ whole genome shotgun (WGS) entry which is preliminary data.</text>
</comment>
<dbReference type="Pfam" id="PF00455">
    <property type="entry name" value="DeoRC"/>
    <property type="match status" value="1"/>
</dbReference>
<keyword evidence="2 5" id="KW-0238">DNA-binding</keyword>
<evidence type="ECO:0000313" key="5">
    <source>
        <dbReference type="EMBL" id="MCZ0701621.1"/>
    </source>
</evidence>
<reference evidence="5" key="1">
    <citation type="submission" date="2022-11" db="EMBL/GenBank/DDBJ databases">
        <title>WGS of Natronobacillus azotifigens 24KS-1, an anaerobic diazotrophic haloalkaliphile from soda-rich habitats.</title>
        <authorList>
            <person name="Sorokin D.Y."/>
            <person name="Merkel A.Y."/>
        </authorList>
    </citation>
    <scope>NUCLEOTIDE SEQUENCE</scope>
    <source>
        <strain evidence="5">24KS-1</strain>
    </source>
</reference>
<dbReference type="EMBL" id="JAPRAT010000001">
    <property type="protein sequence ID" value="MCZ0701621.1"/>
    <property type="molecule type" value="Genomic_DNA"/>
</dbReference>
<keyword evidence="3" id="KW-0804">Transcription</keyword>
<sequence length="266" mass="30301">MSFSKGKEVEIVMLVAERHQQIIQLLDEKKTIKVAELSRFFSVTEETIRRDLEKLEKEGFLKRSHGGAVLNEDKGKLDIPFEQREVTNVEEKQKIARMSIRYVHEGDRIILDASTTAWYMAKIIPDIPLTVVTNSLKVAAELSKKEKITAICTGGTLLKNSLSFVGPLSVESLDQYYVNKAFISCKGLHLTRGFTESNEQEALVKRKMIEISEQTYMMLDDSKINIQAFAKLAKLEVVDHLLINQPLETNVLEEIMEHSPRLKIHS</sequence>
<dbReference type="InterPro" id="IPR036388">
    <property type="entry name" value="WH-like_DNA-bd_sf"/>
</dbReference>
<dbReference type="InterPro" id="IPR050313">
    <property type="entry name" value="Carb_Metab_HTH_regulators"/>
</dbReference>
<accession>A0A9J6R7M5</accession>
<organism evidence="5 6">
    <name type="scientific">Natronobacillus azotifigens</name>
    <dbReference type="NCBI Taxonomy" id="472978"/>
    <lineage>
        <taxon>Bacteria</taxon>
        <taxon>Bacillati</taxon>
        <taxon>Bacillota</taxon>
        <taxon>Bacilli</taxon>
        <taxon>Bacillales</taxon>
        <taxon>Bacillaceae</taxon>
        <taxon>Natronobacillus</taxon>
    </lineage>
</organism>
<dbReference type="PANTHER" id="PTHR30363:SF44">
    <property type="entry name" value="AGA OPERON TRANSCRIPTIONAL REPRESSOR-RELATED"/>
    <property type="match status" value="1"/>
</dbReference>
<feature type="domain" description="HTH deoR-type" evidence="4">
    <location>
        <begin position="15"/>
        <end position="70"/>
    </location>
</feature>
<evidence type="ECO:0000256" key="1">
    <source>
        <dbReference type="ARBA" id="ARBA00023015"/>
    </source>
</evidence>
<evidence type="ECO:0000313" key="6">
    <source>
        <dbReference type="Proteomes" id="UP001084197"/>
    </source>
</evidence>
<dbReference type="PRINTS" id="PR00037">
    <property type="entry name" value="HTHLACR"/>
</dbReference>
<dbReference type="Gene3D" id="1.10.10.10">
    <property type="entry name" value="Winged helix-like DNA-binding domain superfamily/Winged helix DNA-binding domain"/>
    <property type="match status" value="1"/>
</dbReference>
<dbReference type="InterPro" id="IPR001034">
    <property type="entry name" value="DeoR_HTH"/>
</dbReference>
<dbReference type="SUPFAM" id="SSF100950">
    <property type="entry name" value="NagB/RpiA/CoA transferase-like"/>
    <property type="match status" value="1"/>
</dbReference>
<proteinExistence type="predicted"/>
<dbReference type="InterPro" id="IPR037171">
    <property type="entry name" value="NagB/RpiA_transferase-like"/>
</dbReference>
<dbReference type="SMART" id="SM01134">
    <property type="entry name" value="DeoRC"/>
    <property type="match status" value="1"/>
</dbReference>
<dbReference type="SUPFAM" id="SSF46785">
    <property type="entry name" value="Winged helix' DNA-binding domain"/>
    <property type="match status" value="1"/>
</dbReference>
<protein>
    <submittedName>
        <fullName evidence="5">DeoR/GlpR family DNA-binding transcription regulator</fullName>
    </submittedName>
</protein>
<evidence type="ECO:0000256" key="3">
    <source>
        <dbReference type="ARBA" id="ARBA00023163"/>
    </source>
</evidence>
<dbReference type="Pfam" id="PF08220">
    <property type="entry name" value="HTH_DeoR"/>
    <property type="match status" value="1"/>
</dbReference>
<dbReference type="RefSeq" id="WP_268778392.1">
    <property type="nucleotide sequence ID" value="NZ_JAPRAT010000001.1"/>
</dbReference>